<reference evidence="2 3" key="1">
    <citation type="submission" date="2017-02" db="EMBL/GenBank/DDBJ databases">
        <title>Draft genome sequence of Moraxella porci CCUG 54912T type strain.</title>
        <authorList>
            <person name="Salva-Serra F."/>
            <person name="Engstrom-Jakobsson H."/>
            <person name="Thorell K."/>
            <person name="Jaen-Luchoro D."/>
            <person name="Gonzales-Siles L."/>
            <person name="Karlsson R."/>
            <person name="Yazdan S."/>
            <person name="Boulund F."/>
            <person name="Johnning A."/>
            <person name="Engstrand L."/>
            <person name="Kristiansson E."/>
            <person name="Moore E."/>
        </authorList>
    </citation>
    <scope>NUCLEOTIDE SEQUENCE [LARGE SCALE GENOMIC DNA]</scope>
    <source>
        <strain evidence="2 3">CCUG 54912</strain>
    </source>
</reference>
<dbReference type="AlphaFoldDB" id="A0A1T0CWB0"/>
<feature type="signal peptide" evidence="1">
    <location>
        <begin position="1"/>
        <end position="20"/>
    </location>
</feature>
<comment type="caution">
    <text evidence="2">The sequence shown here is derived from an EMBL/GenBank/DDBJ whole genome shotgun (WGS) entry which is preliminary data.</text>
</comment>
<dbReference type="PROSITE" id="PS51257">
    <property type="entry name" value="PROKAR_LIPOPROTEIN"/>
    <property type="match status" value="1"/>
</dbReference>
<gene>
    <name evidence="2" type="ORF">B0681_01880</name>
</gene>
<feature type="chain" id="PRO_5010539232" description="Lipoprotein" evidence="1">
    <location>
        <begin position="21"/>
        <end position="166"/>
    </location>
</feature>
<sequence>MKRSFKIGCLSLAAVLAACGDQPVATTNTNDTASASTPDAYVGCYTIEQGAPATIKISHDGAQYLMQMKEGADKEQVWDAPERLEQLPKAQGWKHFSTNSINLTDADVSADILVRPDEVLALAKLQETTANTNPMIDSGYAVALMGAVNTIYQVPCDETRVEFGSQ</sequence>
<protein>
    <recommendedName>
        <fullName evidence="4">Lipoprotein</fullName>
    </recommendedName>
</protein>
<dbReference type="Proteomes" id="UP000190683">
    <property type="component" value="Unassembled WGS sequence"/>
</dbReference>
<proteinExistence type="predicted"/>
<keyword evidence="1" id="KW-0732">Signal</keyword>
<evidence type="ECO:0000256" key="1">
    <source>
        <dbReference type="SAM" id="SignalP"/>
    </source>
</evidence>
<keyword evidence="3" id="KW-1185">Reference proteome</keyword>
<accession>A0A1T0CWB0</accession>
<dbReference type="RefSeq" id="WP_078317036.1">
    <property type="nucleotide sequence ID" value="NZ_MUYV01000001.1"/>
</dbReference>
<dbReference type="STRING" id="573983.B0681_01880"/>
<evidence type="ECO:0000313" key="3">
    <source>
        <dbReference type="Proteomes" id="UP000190683"/>
    </source>
</evidence>
<organism evidence="2 3">
    <name type="scientific">Moraxella porci DSM 25326</name>
    <dbReference type="NCBI Taxonomy" id="573983"/>
    <lineage>
        <taxon>Bacteria</taxon>
        <taxon>Pseudomonadati</taxon>
        <taxon>Pseudomonadota</taxon>
        <taxon>Gammaproteobacteria</taxon>
        <taxon>Moraxellales</taxon>
        <taxon>Moraxellaceae</taxon>
        <taxon>Moraxella</taxon>
    </lineage>
</organism>
<name>A0A1T0CWB0_9GAMM</name>
<dbReference type="EMBL" id="MUYV01000001">
    <property type="protein sequence ID" value="OOS26643.1"/>
    <property type="molecule type" value="Genomic_DNA"/>
</dbReference>
<evidence type="ECO:0000313" key="2">
    <source>
        <dbReference type="EMBL" id="OOS26643.1"/>
    </source>
</evidence>
<evidence type="ECO:0008006" key="4">
    <source>
        <dbReference type="Google" id="ProtNLM"/>
    </source>
</evidence>